<keyword evidence="6 9" id="KW-0133">Cell shape</keyword>
<dbReference type="GO" id="GO:0071972">
    <property type="term" value="F:peptidoglycan L,D-transpeptidase activity"/>
    <property type="evidence" value="ECO:0007669"/>
    <property type="project" value="TreeGrafter"/>
</dbReference>
<reference evidence="12" key="1">
    <citation type="submission" date="2017-10" db="EMBL/GenBank/DDBJ databases">
        <title>Completed PacBio SMRT sequence of Methylosinus trichosporium OB3b reveals presence of a third large plasmid.</title>
        <authorList>
            <person name="Charles T.C."/>
            <person name="Lynch M.D.J."/>
            <person name="Heil J.R."/>
            <person name="Cheng J."/>
        </authorList>
    </citation>
    <scope>NUCLEOTIDE SEQUENCE [LARGE SCALE GENOMIC DNA]</scope>
    <source>
        <strain evidence="12">OB3b</strain>
    </source>
</reference>
<dbReference type="UniPathway" id="UPA00219"/>
<dbReference type="Gene3D" id="2.40.440.10">
    <property type="entry name" value="L,D-transpeptidase catalytic domain-like"/>
    <property type="match status" value="1"/>
</dbReference>
<evidence type="ECO:0000256" key="6">
    <source>
        <dbReference type="ARBA" id="ARBA00022960"/>
    </source>
</evidence>
<protein>
    <submittedName>
        <fullName evidence="11">L,D-transpeptidase</fullName>
    </submittedName>
</protein>
<dbReference type="PANTHER" id="PTHR30582">
    <property type="entry name" value="L,D-TRANSPEPTIDASE"/>
    <property type="match status" value="1"/>
</dbReference>
<dbReference type="PROSITE" id="PS52029">
    <property type="entry name" value="LD_TPASE"/>
    <property type="match status" value="1"/>
</dbReference>
<keyword evidence="12" id="KW-1185">Reference proteome</keyword>
<evidence type="ECO:0000256" key="2">
    <source>
        <dbReference type="ARBA" id="ARBA00005992"/>
    </source>
</evidence>
<dbReference type="GO" id="GO:0005576">
    <property type="term" value="C:extracellular region"/>
    <property type="evidence" value="ECO:0007669"/>
    <property type="project" value="TreeGrafter"/>
</dbReference>
<dbReference type="AlphaFoldDB" id="A0A2D2D5K3"/>
<organism evidence="11 12">
    <name type="scientific">Methylosinus trichosporium (strain ATCC 35070 / NCIMB 11131 / UNIQEM 75 / OB3b)</name>
    <dbReference type="NCBI Taxonomy" id="595536"/>
    <lineage>
        <taxon>Bacteria</taxon>
        <taxon>Pseudomonadati</taxon>
        <taxon>Pseudomonadota</taxon>
        <taxon>Alphaproteobacteria</taxon>
        <taxon>Hyphomicrobiales</taxon>
        <taxon>Methylocystaceae</taxon>
        <taxon>Methylosinus</taxon>
    </lineage>
</organism>
<dbReference type="PANTHER" id="PTHR30582:SF24">
    <property type="entry name" value="L,D-TRANSPEPTIDASE ERFK_SRFK-RELATED"/>
    <property type="match status" value="1"/>
</dbReference>
<gene>
    <name evidence="11" type="ORF">CQW49_05910</name>
</gene>
<dbReference type="InterPro" id="IPR038063">
    <property type="entry name" value="Transpep_catalytic_dom"/>
</dbReference>
<keyword evidence="7 9" id="KW-0573">Peptidoglycan synthesis</keyword>
<comment type="pathway">
    <text evidence="1 9">Cell wall biogenesis; peptidoglycan biosynthesis.</text>
</comment>
<comment type="caution">
    <text evidence="9">Lacks conserved residue(s) required for the propagation of feature annotation.</text>
</comment>
<dbReference type="GO" id="GO:0008360">
    <property type="term" value="P:regulation of cell shape"/>
    <property type="evidence" value="ECO:0007669"/>
    <property type="project" value="UniProtKB-UniRule"/>
</dbReference>
<dbReference type="PROSITE" id="PS51318">
    <property type="entry name" value="TAT"/>
    <property type="match status" value="1"/>
</dbReference>
<accession>A0A2D2D5K3</accession>
<name>A0A2D2D5K3_METT3</name>
<sequence>MIMDDGNADVGKRSERALLEFGSASLDRRSFLFGSTVGLGALGLAGCVDTDGMRRAEAAKLYAPVPSEKFPIPAVDVSKMDPKYFRQTVRYDSKEAPGTIVIDPGKYHLYRIEGDGVATRYGANVGRSGFLWSGEVYVGRKAEWPIWTPPKEMIARQPEARQYAGGMPGGLDNPLGARALYLYKNGVYTVYTIYSTSDPETIGAGITSGCTGLLSQDMIDLYARTPIKTKVIMLPA</sequence>
<dbReference type="SUPFAM" id="SSF141523">
    <property type="entry name" value="L,D-transpeptidase catalytic domain-like"/>
    <property type="match status" value="1"/>
</dbReference>
<dbReference type="GO" id="GO:0018104">
    <property type="term" value="P:peptidoglycan-protein cross-linking"/>
    <property type="evidence" value="ECO:0007669"/>
    <property type="project" value="TreeGrafter"/>
</dbReference>
<evidence type="ECO:0000256" key="9">
    <source>
        <dbReference type="PROSITE-ProRule" id="PRU01373"/>
    </source>
</evidence>
<dbReference type="InterPro" id="IPR005490">
    <property type="entry name" value="LD_TPept_cat_dom"/>
</dbReference>
<dbReference type="KEGG" id="mtw:CQW49_05910"/>
<keyword evidence="8 9" id="KW-0961">Cell wall biogenesis/degradation</keyword>
<keyword evidence="4" id="KW-0808">Transferase</keyword>
<dbReference type="STRING" id="595536.GCA_000178815_03977"/>
<dbReference type="GO" id="GO:0071555">
    <property type="term" value="P:cell wall organization"/>
    <property type="evidence" value="ECO:0007669"/>
    <property type="project" value="UniProtKB-UniRule"/>
</dbReference>
<dbReference type="InterPro" id="IPR050979">
    <property type="entry name" value="LD-transpeptidase"/>
</dbReference>
<dbReference type="Proteomes" id="UP000230709">
    <property type="component" value="Chromosome"/>
</dbReference>
<evidence type="ECO:0000256" key="5">
    <source>
        <dbReference type="ARBA" id="ARBA00022801"/>
    </source>
</evidence>
<evidence type="ECO:0000259" key="10">
    <source>
        <dbReference type="PROSITE" id="PS52029"/>
    </source>
</evidence>
<dbReference type="InterPro" id="IPR006311">
    <property type="entry name" value="TAT_signal"/>
</dbReference>
<evidence type="ECO:0000256" key="7">
    <source>
        <dbReference type="ARBA" id="ARBA00022984"/>
    </source>
</evidence>
<dbReference type="EMBL" id="CP023737">
    <property type="protein sequence ID" value="ATQ70245.1"/>
    <property type="molecule type" value="Genomic_DNA"/>
</dbReference>
<evidence type="ECO:0000256" key="1">
    <source>
        <dbReference type="ARBA" id="ARBA00004752"/>
    </source>
</evidence>
<evidence type="ECO:0000256" key="8">
    <source>
        <dbReference type="ARBA" id="ARBA00023316"/>
    </source>
</evidence>
<keyword evidence="3" id="KW-0328">Glycosyltransferase</keyword>
<keyword evidence="5" id="KW-0378">Hydrolase</keyword>
<dbReference type="Pfam" id="PF03734">
    <property type="entry name" value="YkuD"/>
    <property type="match status" value="1"/>
</dbReference>
<evidence type="ECO:0000256" key="3">
    <source>
        <dbReference type="ARBA" id="ARBA00022676"/>
    </source>
</evidence>
<dbReference type="RefSeq" id="WP_003614609.1">
    <property type="nucleotide sequence ID" value="NZ_ADVE02000001.1"/>
</dbReference>
<feature type="domain" description="L,D-TPase catalytic" evidence="10">
    <location>
        <begin position="98"/>
        <end position="234"/>
    </location>
</feature>
<evidence type="ECO:0000313" key="12">
    <source>
        <dbReference type="Proteomes" id="UP000230709"/>
    </source>
</evidence>
<evidence type="ECO:0000313" key="11">
    <source>
        <dbReference type="EMBL" id="ATQ70245.1"/>
    </source>
</evidence>
<dbReference type="CDD" id="cd16913">
    <property type="entry name" value="YkuD_like"/>
    <property type="match status" value="1"/>
</dbReference>
<comment type="similarity">
    <text evidence="2">Belongs to the YkuD family.</text>
</comment>
<proteinExistence type="inferred from homology"/>
<dbReference type="GO" id="GO:0016757">
    <property type="term" value="F:glycosyltransferase activity"/>
    <property type="evidence" value="ECO:0007669"/>
    <property type="project" value="UniProtKB-KW"/>
</dbReference>
<evidence type="ECO:0000256" key="4">
    <source>
        <dbReference type="ARBA" id="ARBA00022679"/>
    </source>
</evidence>